<proteinExistence type="predicted"/>
<organism evidence="3 4">
    <name type="scientific">Fonticella tunisiensis</name>
    <dbReference type="NCBI Taxonomy" id="1096341"/>
    <lineage>
        <taxon>Bacteria</taxon>
        <taxon>Bacillati</taxon>
        <taxon>Bacillota</taxon>
        <taxon>Clostridia</taxon>
        <taxon>Eubacteriales</taxon>
        <taxon>Clostridiaceae</taxon>
        <taxon>Fonticella</taxon>
    </lineage>
</organism>
<evidence type="ECO:0000313" key="4">
    <source>
        <dbReference type="Proteomes" id="UP000295325"/>
    </source>
</evidence>
<dbReference type="InterPro" id="IPR028098">
    <property type="entry name" value="Glyco_trans_4-like_N"/>
</dbReference>
<dbReference type="SUPFAM" id="SSF53756">
    <property type="entry name" value="UDP-Glycosyltransferase/glycogen phosphorylase"/>
    <property type="match status" value="1"/>
</dbReference>
<dbReference type="Pfam" id="PF13439">
    <property type="entry name" value="Glyco_transf_4"/>
    <property type="match status" value="1"/>
</dbReference>
<dbReference type="CDD" id="cd03801">
    <property type="entry name" value="GT4_PimA-like"/>
    <property type="match status" value="1"/>
</dbReference>
<protein>
    <submittedName>
        <fullName evidence="3">Glycosyltransferase involved in cell wall biosynthesis</fullName>
    </submittedName>
</protein>
<feature type="domain" description="Glycosyltransferase subfamily 4-like N-terminal" evidence="2">
    <location>
        <begin position="13"/>
        <end position="171"/>
    </location>
</feature>
<name>A0A4V3ES01_9CLOT</name>
<evidence type="ECO:0000313" key="3">
    <source>
        <dbReference type="EMBL" id="TDT50817.1"/>
    </source>
</evidence>
<dbReference type="Gene3D" id="3.40.50.2000">
    <property type="entry name" value="Glycogen Phosphorylase B"/>
    <property type="match status" value="2"/>
</dbReference>
<reference evidence="3 4" key="1">
    <citation type="submission" date="2019-03" db="EMBL/GenBank/DDBJ databases">
        <title>Genomic Encyclopedia of Type Strains, Phase IV (KMG-IV): sequencing the most valuable type-strain genomes for metagenomic binning, comparative biology and taxonomic classification.</title>
        <authorList>
            <person name="Goeker M."/>
        </authorList>
    </citation>
    <scope>NUCLEOTIDE SEQUENCE [LARGE SCALE GENOMIC DNA]</scope>
    <source>
        <strain evidence="3 4">DSM 24455</strain>
    </source>
</reference>
<keyword evidence="3" id="KW-0808">Transferase</keyword>
<keyword evidence="4" id="KW-1185">Reference proteome</keyword>
<dbReference type="RefSeq" id="WP_166636473.1">
    <property type="nucleotide sequence ID" value="NZ_SOAZ01000024.1"/>
</dbReference>
<evidence type="ECO:0000259" key="2">
    <source>
        <dbReference type="Pfam" id="PF13439"/>
    </source>
</evidence>
<dbReference type="Proteomes" id="UP000295325">
    <property type="component" value="Unassembled WGS sequence"/>
</dbReference>
<dbReference type="EMBL" id="SOAZ01000024">
    <property type="protein sequence ID" value="TDT50817.1"/>
    <property type="molecule type" value="Genomic_DNA"/>
</dbReference>
<dbReference type="AlphaFoldDB" id="A0A4V3ES01"/>
<sequence length="375" mass="43119">MKVLHIISGGETGGSKNHLLSFVEAMRKKGEESIILCFMEGLLYDEAKKAGLDIRLVKQSKRFDLSIIKRIKGICEKEGIDIINCHGGRANFIGYFLKKVYRAIYVTTIHSDYREDYRGNFYKTLIYSNINRAVLNSFDYYITVSSSFKDMLIKRGFKNKNIYVVYNGINFNEVEQNFSREDIIKKYGLRDSKYHVAMVARFHPVKGHRVFLDGCRTVLDKRNDVSFILVGDGNIRNEMEDYAKNLGIRDHISFVGFQRPDEFLFISDFTVLTSFTESFPLVILESAKYRKTVISTEVGGIPDLIEDGVNGYLIKPGDSGTLADRILRLIDDQALCREMGERLHTKARDCYSIENLADKYIQIYRSLLAKEEKND</sequence>
<dbReference type="PANTHER" id="PTHR12526">
    <property type="entry name" value="GLYCOSYLTRANSFERASE"/>
    <property type="match status" value="1"/>
</dbReference>
<dbReference type="PANTHER" id="PTHR12526:SF638">
    <property type="entry name" value="SPORE COAT PROTEIN SA"/>
    <property type="match status" value="1"/>
</dbReference>
<dbReference type="GO" id="GO:0016757">
    <property type="term" value="F:glycosyltransferase activity"/>
    <property type="evidence" value="ECO:0007669"/>
    <property type="project" value="InterPro"/>
</dbReference>
<dbReference type="Pfam" id="PF00534">
    <property type="entry name" value="Glycos_transf_1"/>
    <property type="match status" value="1"/>
</dbReference>
<accession>A0A4V3ES01</accession>
<gene>
    <name evidence="3" type="ORF">EDD71_12430</name>
</gene>
<dbReference type="InterPro" id="IPR001296">
    <property type="entry name" value="Glyco_trans_1"/>
</dbReference>
<feature type="domain" description="Glycosyl transferase family 1" evidence="1">
    <location>
        <begin position="180"/>
        <end position="342"/>
    </location>
</feature>
<comment type="caution">
    <text evidence="3">The sequence shown here is derived from an EMBL/GenBank/DDBJ whole genome shotgun (WGS) entry which is preliminary data.</text>
</comment>
<evidence type="ECO:0000259" key="1">
    <source>
        <dbReference type="Pfam" id="PF00534"/>
    </source>
</evidence>